<dbReference type="InterPro" id="IPR011257">
    <property type="entry name" value="DNA_glycosylase"/>
</dbReference>
<dbReference type="EMBL" id="UOEN01000300">
    <property type="protein sequence ID" value="VAW16023.1"/>
    <property type="molecule type" value="Genomic_DNA"/>
</dbReference>
<gene>
    <name evidence="6" type="ORF">MNBD_BACTEROID05-790</name>
</gene>
<keyword evidence="6" id="KW-0378">Hydrolase</keyword>
<accession>A0A3B0TIM7</accession>
<dbReference type="PANTHER" id="PTHR10359">
    <property type="entry name" value="A/G-SPECIFIC ADENINE GLYCOSYLASE/ENDONUCLEASE III"/>
    <property type="match status" value="1"/>
</dbReference>
<keyword evidence="3" id="KW-0408">Iron</keyword>
<dbReference type="PANTHER" id="PTHR10359:SF19">
    <property type="entry name" value="DNA REPAIR GLYCOSYLASE MJ1434-RELATED"/>
    <property type="match status" value="1"/>
</dbReference>
<feature type="domain" description="HhH-GPD" evidence="5">
    <location>
        <begin position="49"/>
        <end position="208"/>
    </location>
</feature>
<proteinExistence type="predicted"/>
<keyword evidence="6" id="KW-0255">Endonuclease</keyword>
<evidence type="ECO:0000259" key="5">
    <source>
        <dbReference type="SMART" id="SM00478"/>
    </source>
</evidence>
<evidence type="ECO:0000256" key="3">
    <source>
        <dbReference type="ARBA" id="ARBA00023004"/>
    </source>
</evidence>
<keyword evidence="2" id="KW-0479">Metal-binding</keyword>
<keyword evidence="6" id="KW-0540">Nuclease</keyword>
<dbReference type="InterPro" id="IPR023170">
    <property type="entry name" value="HhH_base_excis_C"/>
</dbReference>
<dbReference type="GO" id="GO:0006284">
    <property type="term" value="P:base-excision repair"/>
    <property type="evidence" value="ECO:0007669"/>
    <property type="project" value="InterPro"/>
</dbReference>
<dbReference type="AlphaFoldDB" id="A0A3B0TIM7"/>
<name>A0A3B0TIM7_9ZZZZ</name>
<reference evidence="6" key="1">
    <citation type="submission" date="2018-06" db="EMBL/GenBank/DDBJ databases">
        <authorList>
            <person name="Zhirakovskaya E."/>
        </authorList>
    </citation>
    <scope>NUCLEOTIDE SEQUENCE</scope>
</reference>
<protein>
    <submittedName>
        <fullName evidence="6">Endonuclease III</fullName>
        <ecNumber evidence="6">4.2.99.18</ecNumber>
    </submittedName>
</protein>
<dbReference type="Pfam" id="PF00730">
    <property type="entry name" value="HhH-GPD"/>
    <property type="match status" value="1"/>
</dbReference>
<dbReference type="Gene3D" id="1.10.340.30">
    <property type="entry name" value="Hypothetical protein, domain 2"/>
    <property type="match status" value="1"/>
</dbReference>
<evidence type="ECO:0000256" key="1">
    <source>
        <dbReference type="ARBA" id="ARBA00022485"/>
    </source>
</evidence>
<dbReference type="GO" id="GO:0140078">
    <property type="term" value="F:class I DNA-(apurinic or apyrimidinic site) endonuclease activity"/>
    <property type="evidence" value="ECO:0007669"/>
    <property type="project" value="UniProtKB-EC"/>
</dbReference>
<dbReference type="CDD" id="cd00056">
    <property type="entry name" value="ENDO3c"/>
    <property type="match status" value="1"/>
</dbReference>
<dbReference type="InterPro" id="IPR003265">
    <property type="entry name" value="HhH-GPD_domain"/>
</dbReference>
<dbReference type="Gene3D" id="1.10.1670.10">
    <property type="entry name" value="Helix-hairpin-Helix base-excision DNA repair enzymes (C-terminal)"/>
    <property type="match status" value="1"/>
</dbReference>
<organism evidence="6">
    <name type="scientific">hydrothermal vent metagenome</name>
    <dbReference type="NCBI Taxonomy" id="652676"/>
    <lineage>
        <taxon>unclassified sequences</taxon>
        <taxon>metagenomes</taxon>
        <taxon>ecological metagenomes</taxon>
    </lineage>
</organism>
<keyword evidence="6" id="KW-0456">Lyase</keyword>
<dbReference type="SMART" id="SM00478">
    <property type="entry name" value="ENDO3c"/>
    <property type="match status" value="1"/>
</dbReference>
<evidence type="ECO:0000256" key="4">
    <source>
        <dbReference type="ARBA" id="ARBA00023014"/>
    </source>
</evidence>
<sequence length="232" mass="26670">MCAFSRSAIMKFQEESNLKGVYACLLKTFGSQHWWPGETTFEIIVGAILTQNTNWGNVEKAIKRLKERKLLSVKSLTHVSSDDLADAIRPAGYFNVKTKRLKNFLFFLTSQYNGSLKKMEKTETSILRRELLSVNGIGPETADSILLYAFSRSIFVVDTYTQRIFARLNFVPEKEDYYKLQELFHSALGLSTPVFNEYHALIVALGKDYCKPTPCCPKCPLRNRCFYFQKKK</sequence>
<dbReference type="GO" id="GO:0046872">
    <property type="term" value="F:metal ion binding"/>
    <property type="evidence" value="ECO:0007669"/>
    <property type="project" value="UniProtKB-KW"/>
</dbReference>
<dbReference type="SUPFAM" id="SSF48150">
    <property type="entry name" value="DNA-glycosylase"/>
    <property type="match status" value="1"/>
</dbReference>
<evidence type="ECO:0000313" key="6">
    <source>
        <dbReference type="EMBL" id="VAW16023.1"/>
    </source>
</evidence>
<evidence type="ECO:0000256" key="2">
    <source>
        <dbReference type="ARBA" id="ARBA00022723"/>
    </source>
</evidence>
<dbReference type="GO" id="GO:0051539">
    <property type="term" value="F:4 iron, 4 sulfur cluster binding"/>
    <property type="evidence" value="ECO:0007669"/>
    <property type="project" value="UniProtKB-KW"/>
</dbReference>
<dbReference type="EC" id="4.2.99.18" evidence="6"/>
<keyword evidence="4" id="KW-0411">Iron-sulfur</keyword>
<dbReference type="PIRSF" id="PIRSF001435">
    <property type="entry name" value="Nth"/>
    <property type="match status" value="1"/>
</dbReference>
<keyword evidence="1" id="KW-0004">4Fe-4S</keyword>